<dbReference type="EMBL" id="JAXLPB010000001">
    <property type="protein sequence ID" value="MDY8108008.1"/>
    <property type="molecule type" value="Genomic_DNA"/>
</dbReference>
<evidence type="ECO:0000313" key="3">
    <source>
        <dbReference type="EMBL" id="MDY8108008.1"/>
    </source>
</evidence>
<keyword evidence="4" id="KW-1185">Reference proteome</keyword>
<sequence length="353" mass="37234">MIRFDAGRWAPRAALLSGLLAAAAAGPVLAQNEPMTPDAARPDQTLPVPDLRPSLAPEAGEDENAGAAIPDRGAANRQGSSASAYAAFQRGYYLSAMEIAEPLAKLGDPAAQALLGEIYENGLGVPVDVDQAARWFEAAAESGDPAAQFSFAMLLLSGTGIARDEARALELLKQAADAKLPLAEFNYAQLLVQTSPASGFAAAVPYFRSAGNAGIADAQYAMSQLLASGQGIEKSETDARDWLRRAAVNGFGIAEIEYGIWLLNGRGGPKRSEEGFDFLRKAALDGNAIAINRVAHLYKDGLGTKPDIAEAAKWAVIAKRLDNSDPVLDDFFKGLSDEAQKAALEEANRFRTG</sequence>
<dbReference type="Pfam" id="PF08238">
    <property type="entry name" value="Sel1"/>
    <property type="match status" value="5"/>
</dbReference>
<feature type="region of interest" description="Disordered" evidence="1">
    <location>
        <begin position="32"/>
        <end position="77"/>
    </location>
</feature>
<dbReference type="PANTHER" id="PTHR11102:SF160">
    <property type="entry name" value="ERAD-ASSOCIATED E3 UBIQUITIN-PROTEIN LIGASE COMPONENT HRD3"/>
    <property type="match status" value="1"/>
</dbReference>
<feature type="signal peptide" evidence="2">
    <location>
        <begin position="1"/>
        <end position="30"/>
    </location>
</feature>
<dbReference type="SMART" id="SM00671">
    <property type="entry name" value="SEL1"/>
    <property type="match status" value="5"/>
</dbReference>
<accession>A0ABU5HZN4</accession>
<feature type="chain" id="PRO_5046668666" evidence="2">
    <location>
        <begin position="31"/>
        <end position="353"/>
    </location>
</feature>
<evidence type="ECO:0000256" key="1">
    <source>
        <dbReference type="SAM" id="MobiDB-lite"/>
    </source>
</evidence>
<dbReference type="SUPFAM" id="SSF81901">
    <property type="entry name" value="HCP-like"/>
    <property type="match status" value="1"/>
</dbReference>
<evidence type="ECO:0000256" key="2">
    <source>
        <dbReference type="SAM" id="SignalP"/>
    </source>
</evidence>
<dbReference type="InterPro" id="IPR050767">
    <property type="entry name" value="Sel1_AlgK"/>
</dbReference>
<dbReference type="InterPro" id="IPR011990">
    <property type="entry name" value="TPR-like_helical_dom_sf"/>
</dbReference>
<evidence type="ECO:0000313" key="4">
    <source>
        <dbReference type="Proteomes" id="UP001294412"/>
    </source>
</evidence>
<organism evidence="3 4">
    <name type="scientific">Fulvimarina uroteuthidis</name>
    <dbReference type="NCBI Taxonomy" id="3098149"/>
    <lineage>
        <taxon>Bacteria</taxon>
        <taxon>Pseudomonadati</taxon>
        <taxon>Pseudomonadota</taxon>
        <taxon>Alphaproteobacteria</taxon>
        <taxon>Hyphomicrobiales</taxon>
        <taxon>Aurantimonadaceae</taxon>
        <taxon>Fulvimarina</taxon>
    </lineage>
</organism>
<keyword evidence="2" id="KW-0732">Signal</keyword>
<name>A0ABU5HZN4_9HYPH</name>
<dbReference type="PANTHER" id="PTHR11102">
    <property type="entry name" value="SEL-1-LIKE PROTEIN"/>
    <property type="match status" value="1"/>
</dbReference>
<reference evidence="3 4" key="1">
    <citation type="submission" date="2023-12" db="EMBL/GenBank/DDBJ databases">
        <title>Description of Novel Strain Fulvimarina sp. 2208YS6-2-32 isolated from Uroteuthis (Photololigo) edulis.</title>
        <authorList>
            <person name="Park J.-S."/>
        </authorList>
    </citation>
    <scope>NUCLEOTIDE SEQUENCE [LARGE SCALE GENOMIC DNA]</scope>
    <source>
        <strain evidence="3 4">2208YS6-2-32</strain>
    </source>
</reference>
<dbReference type="Gene3D" id="1.25.40.10">
    <property type="entry name" value="Tetratricopeptide repeat domain"/>
    <property type="match status" value="2"/>
</dbReference>
<dbReference type="RefSeq" id="WP_322185460.1">
    <property type="nucleotide sequence ID" value="NZ_JAXLPB010000001.1"/>
</dbReference>
<gene>
    <name evidence="3" type="ORF">U0C82_02440</name>
</gene>
<comment type="caution">
    <text evidence="3">The sequence shown here is derived from an EMBL/GenBank/DDBJ whole genome shotgun (WGS) entry which is preliminary data.</text>
</comment>
<proteinExistence type="predicted"/>
<protein>
    <submittedName>
        <fullName evidence="3">Tetratricopeptide repeat protein</fullName>
    </submittedName>
</protein>
<dbReference type="InterPro" id="IPR006597">
    <property type="entry name" value="Sel1-like"/>
</dbReference>
<dbReference type="Proteomes" id="UP001294412">
    <property type="component" value="Unassembled WGS sequence"/>
</dbReference>